<accession>A0ABR7NN88</accession>
<gene>
    <name evidence="2" type="ORF">H8717_15990</name>
</gene>
<sequence>MDGFTTWEVLATYGGCAAMVGLLTQFTKGWPYLERLPTQLWSYLLSLGVLLLAFYFTGQLTADNAVLLLFNAAIVSLTANGGYAAMTRGKGGGSNG</sequence>
<dbReference type="RefSeq" id="WP_262401207.1">
    <property type="nucleotide sequence ID" value="NZ_JACRTB010000066.1"/>
</dbReference>
<organism evidence="2 3">
    <name type="scientific">Yanshouia hominis</name>
    <dbReference type="NCBI Taxonomy" id="2763673"/>
    <lineage>
        <taxon>Bacteria</taxon>
        <taxon>Bacillati</taxon>
        <taxon>Bacillota</taxon>
        <taxon>Clostridia</taxon>
        <taxon>Eubacteriales</taxon>
        <taxon>Oscillospiraceae</taxon>
        <taxon>Yanshouia</taxon>
    </lineage>
</organism>
<dbReference type="Proteomes" id="UP000658131">
    <property type="component" value="Unassembled WGS sequence"/>
</dbReference>
<keyword evidence="1" id="KW-0812">Transmembrane</keyword>
<keyword evidence="1" id="KW-0472">Membrane</keyword>
<keyword evidence="3" id="KW-1185">Reference proteome</keyword>
<protein>
    <recommendedName>
        <fullName evidence="4">Holin</fullName>
    </recommendedName>
</protein>
<evidence type="ECO:0000313" key="2">
    <source>
        <dbReference type="EMBL" id="MBC8577880.1"/>
    </source>
</evidence>
<dbReference type="EMBL" id="JACRTB010000066">
    <property type="protein sequence ID" value="MBC8577880.1"/>
    <property type="molecule type" value="Genomic_DNA"/>
</dbReference>
<feature type="transmembrane region" description="Helical" evidence="1">
    <location>
        <begin position="40"/>
        <end position="58"/>
    </location>
</feature>
<name>A0ABR7NN88_9FIRM</name>
<evidence type="ECO:0000313" key="3">
    <source>
        <dbReference type="Proteomes" id="UP000658131"/>
    </source>
</evidence>
<feature type="transmembrane region" description="Helical" evidence="1">
    <location>
        <begin position="65"/>
        <end position="86"/>
    </location>
</feature>
<evidence type="ECO:0008006" key="4">
    <source>
        <dbReference type="Google" id="ProtNLM"/>
    </source>
</evidence>
<keyword evidence="1" id="KW-1133">Transmembrane helix</keyword>
<proteinExistence type="predicted"/>
<evidence type="ECO:0000256" key="1">
    <source>
        <dbReference type="SAM" id="Phobius"/>
    </source>
</evidence>
<comment type="caution">
    <text evidence="2">The sequence shown here is derived from an EMBL/GenBank/DDBJ whole genome shotgun (WGS) entry which is preliminary data.</text>
</comment>
<reference evidence="2 3" key="1">
    <citation type="submission" date="2020-08" db="EMBL/GenBank/DDBJ databases">
        <title>Genome public.</title>
        <authorList>
            <person name="Liu C."/>
            <person name="Sun Q."/>
        </authorList>
    </citation>
    <scope>NUCLEOTIDE SEQUENCE [LARGE SCALE GENOMIC DNA]</scope>
    <source>
        <strain evidence="2 3">BX1</strain>
    </source>
</reference>